<sequence>MAAERVLGGAVERTPTVGFIYPDHAAEDEYPWAAAHLGADLRVAHIYGTDLHAVPELLELGSPGKLRQGADLLAPFDPLAVVWACTSGSFVYGPQGARDQAEELSRICGVPASSTSFAFVAAVRAIAAGNVAVCASYPDEVAALFVDFLDAAGIRVVSMSSAGIDTAAEVGTLTPRQVLDLAVANDHPDAEALLIPDTAMHTIQLLPELESALGKPVLTANQVTVWYGLRLAGLPAHSPPSGPGLGTLFSERPIHVGD</sequence>
<keyword evidence="1" id="KW-0413">Isomerase</keyword>
<dbReference type="EMBL" id="PSZC01000007">
    <property type="protein sequence ID" value="PPJ38093.1"/>
    <property type="molecule type" value="Genomic_DNA"/>
</dbReference>
<protein>
    <submittedName>
        <fullName evidence="1">Maleate cis-trans isomerase</fullName>
    </submittedName>
</protein>
<dbReference type="OrthoDB" id="4537983at2"/>
<dbReference type="PIRSF" id="PIRSF015736">
    <property type="entry name" value="MI"/>
    <property type="match status" value="1"/>
</dbReference>
<organism evidence="1 2">
    <name type="scientific">Nocardia nova</name>
    <dbReference type="NCBI Taxonomy" id="37330"/>
    <lineage>
        <taxon>Bacteria</taxon>
        <taxon>Bacillati</taxon>
        <taxon>Actinomycetota</taxon>
        <taxon>Actinomycetes</taxon>
        <taxon>Mycobacteriales</taxon>
        <taxon>Nocardiaceae</taxon>
        <taxon>Nocardia</taxon>
    </lineage>
</organism>
<dbReference type="Pfam" id="PF17645">
    <property type="entry name" value="Amdase"/>
    <property type="match status" value="1"/>
</dbReference>
<gene>
    <name evidence="1" type="ORF">C5E45_11730</name>
</gene>
<dbReference type="InterPro" id="IPR053714">
    <property type="entry name" value="Iso_Racemase_Enz_sf"/>
</dbReference>
<dbReference type="GO" id="GO:0016853">
    <property type="term" value="F:isomerase activity"/>
    <property type="evidence" value="ECO:0007669"/>
    <property type="project" value="UniProtKB-KW"/>
</dbReference>
<evidence type="ECO:0000313" key="2">
    <source>
        <dbReference type="Proteomes" id="UP000239874"/>
    </source>
</evidence>
<dbReference type="InterPro" id="IPR026286">
    <property type="entry name" value="MaiA/AMDase"/>
</dbReference>
<dbReference type="Gene3D" id="3.40.50.12500">
    <property type="match status" value="1"/>
</dbReference>
<dbReference type="AlphaFoldDB" id="A0A2S6ASC6"/>
<evidence type="ECO:0000313" key="1">
    <source>
        <dbReference type="EMBL" id="PPJ38093.1"/>
    </source>
</evidence>
<reference evidence="1 2" key="1">
    <citation type="submission" date="2018-02" db="EMBL/GenBank/DDBJ databases">
        <title>8 Nocardia nova and 1 Nocardia cyriacigeorgica strain used for evolution to TMP-SMX.</title>
        <authorList>
            <person name="Mehta H."/>
            <person name="Weng J."/>
            <person name="Shamoo Y."/>
        </authorList>
    </citation>
    <scope>NUCLEOTIDE SEQUENCE [LARGE SCALE GENOMIC DNA]</scope>
    <source>
        <strain evidence="1 2">MDA3139</strain>
    </source>
</reference>
<accession>A0A2S6ASC6</accession>
<dbReference type="PANTHER" id="PTHR40267:SF1">
    <property type="entry name" value="BLR3294 PROTEIN"/>
    <property type="match status" value="1"/>
</dbReference>
<proteinExistence type="predicted"/>
<name>A0A2S6ASC6_9NOCA</name>
<comment type="caution">
    <text evidence="1">The sequence shown here is derived from an EMBL/GenBank/DDBJ whole genome shotgun (WGS) entry which is preliminary data.</text>
</comment>
<dbReference type="Proteomes" id="UP000239874">
    <property type="component" value="Unassembled WGS sequence"/>
</dbReference>
<dbReference type="PANTHER" id="PTHR40267">
    <property type="entry name" value="BLR3294 PROTEIN"/>
    <property type="match status" value="1"/>
</dbReference>